<dbReference type="Gene3D" id="2.60.40.1120">
    <property type="entry name" value="Carboxypeptidase-like, regulatory domain"/>
    <property type="match status" value="1"/>
</dbReference>
<dbReference type="Pfam" id="PF25183">
    <property type="entry name" value="OMP_b-brl_4"/>
    <property type="match status" value="1"/>
</dbReference>
<dbReference type="InParanoid" id="Q024G8"/>
<evidence type="ECO:0000256" key="5">
    <source>
        <dbReference type="SAM" id="SignalP"/>
    </source>
</evidence>
<dbReference type="eggNOG" id="COG5266">
    <property type="taxonomic scope" value="Bacteria"/>
</dbReference>
<feature type="compositionally biased region" description="Low complexity" evidence="4">
    <location>
        <begin position="157"/>
        <end position="168"/>
    </location>
</feature>
<keyword evidence="3" id="KW-0998">Cell outer membrane</keyword>
<dbReference type="SUPFAM" id="SSF56935">
    <property type="entry name" value="Porins"/>
    <property type="match status" value="1"/>
</dbReference>
<dbReference type="KEGG" id="sus:Acid_2619"/>
<dbReference type="HOGENOM" id="CLU_006298_2_0_0"/>
<name>Q024G8_SOLUE</name>
<dbReference type="GO" id="GO:0009279">
    <property type="term" value="C:cell outer membrane"/>
    <property type="evidence" value="ECO:0007669"/>
    <property type="project" value="UniProtKB-SubCell"/>
</dbReference>
<comment type="subcellular location">
    <subcellularLocation>
        <location evidence="1">Cell outer membrane</location>
    </subcellularLocation>
</comment>
<protein>
    <submittedName>
        <fullName evidence="7">TonB-dependent receptor</fullName>
    </submittedName>
</protein>
<dbReference type="Gene3D" id="2.40.170.20">
    <property type="entry name" value="TonB-dependent receptor, beta-barrel domain"/>
    <property type="match status" value="1"/>
</dbReference>
<evidence type="ECO:0000256" key="4">
    <source>
        <dbReference type="SAM" id="MobiDB-lite"/>
    </source>
</evidence>
<evidence type="ECO:0000256" key="2">
    <source>
        <dbReference type="ARBA" id="ARBA00023136"/>
    </source>
</evidence>
<keyword evidence="2" id="KW-0472">Membrane</keyword>
<dbReference type="STRING" id="234267.Acid_2619"/>
<dbReference type="InterPro" id="IPR036942">
    <property type="entry name" value="Beta-barrel_TonB_sf"/>
</dbReference>
<evidence type="ECO:0000313" key="7">
    <source>
        <dbReference type="EMBL" id="ABJ83608.1"/>
    </source>
</evidence>
<keyword evidence="7" id="KW-0675">Receptor</keyword>
<evidence type="ECO:0000256" key="3">
    <source>
        <dbReference type="ARBA" id="ARBA00023237"/>
    </source>
</evidence>
<evidence type="ECO:0000256" key="1">
    <source>
        <dbReference type="ARBA" id="ARBA00004442"/>
    </source>
</evidence>
<feature type="domain" description="TonB-dependent transporter Oar-like beta-barrel" evidence="6">
    <location>
        <begin position="228"/>
        <end position="1044"/>
    </location>
</feature>
<feature type="region of interest" description="Disordered" evidence="4">
    <location>
        <begin position="111"/>
        <end position="195"/>
    </location>
</feature>
<dbReference type="SUPFAM" id="SSF49464">
    <property type="entry name" value="Carboxypeptidase regulatory domain-like"/>
    <property type="match status" value="1"/>
</dbReference>
<gene>
    <name evidence="7" type="ordered locus">Acid_2619</name>
</gene>
<reference evidence="7" key="1">
    <citation type="submission" date="2006-10" db="EMBL/GenBank/DDBJ databases">
        <title>Complete sequence of Solibacter usitatus Ellin6076.</title>
        <authorList>
            <consortium name="US DOE Joint Genome Institute"/>
            <person name="Copeland A."/>
            <person name="Lucas S."/>
            <person name="Lapidus A."/>
            <person name="Barry K."/>
            <person name="Detter J.C."/>
            <person name="Glavina del Rio T."/>
            <person name="Hammon N."/>
            <person name="Israni S."/>
            <person name="Dalin E."/>
            <person name="Tice H."/>
            <person name="Pitluck S."/>
            <person name="Thompson L.S."/>
            <person name="Brettin T."/>
            <person name="Bruce D."/>
            <person name="Han C."/>
            <person name="Tapia R."/>
            <person name="Gilna P."/>
            <person name="Schmutz J."/>
            <person name="Larimer F."/>
            <person name="Land M."/>
            <person name="Hauser L."/>
            <person name="Kyrpides N."/>
            <person name="Mikhailova N."/>
            <person name="Janssen P.H."/>
            <person name="Kuske C.R."/>
            <person name="Richardson P."/>
        </authorList>
    </citation>
    <scope>NUCLEOTIDE SEQUENCE</scope>
    <source>
        <strain evidence="7">Ellin6076</strain>
    </source>
</reference>
<accession>Q024G8</accession>
<feature type="signal peptide" evidence="5">
    <location>
        <begin position="1"/>
        <end position="24"/>
    </location>
</feature>
<feature type="compositionally biased region" description="Low complexity" evidence="4">
    <location>
        <begin position="121"/>
        <end position="143"/>
    </location>
</feature>
<dbReference type="InterPro" id="IPR057601">
    <property type="entry name" value="Oar-like_b-barrel"/>
</dbReference>
<evidence type="ECO:0000259" key="6">
    <source>
        <dbReference type="Pfam" id="PF25183"/>
    </source>
</evidence>
<sequence length="1051" mass="111889" precursor="true">MGLKRFYKYLFYSTMAWLAVATLAASEHHGIVKFGGLPVPGATITATQGDKKVVAVTDQQGAYSFADLADGVWNLQVEMQCFSVLKQEVAIAPTSPSPEWELKMLPFDEIKTSAPAPSPSAPAANTTTSVATASAAPAPAAVPGSNGKPVNGKKGKTAAAATASNAKSGFQRADVNASAGAAQPDPPPAAGGVDEAAPAAGESLLVNGSVSNGIERRAIGNARKGPGSAYRGDFSSIVDNSALNARNYSLTGQETPKASYNHLRFGVTVGGPLAIPHLFRSNNGNFFVAYQLTRNRNANNQTSLMPTPAARTGDLNGLLNAAGLPVTAIDPTNGAPFPGNVIPQSRISPQAQALLSFYPLPNFDPTGRYNYQVALVGVTDQDALQSRLNKMVNPRNFVNGSFAFQRVNTESPNVFGFRDQNHSLGMNTTVSWRHTFSKMVNGSLTANFSRLSTKNTPYFASLLNVSGEAGITGNNQDPLNWGPPNLFFGSGFEGLNESQFTNVRNQVGGLSYSMLWMKRPHNFTFGGDVRRTQSNFFSQQNARGNFGFTGAATQSVVNGVAVPGSGSDFADFLLGVPDTSAIAFGNADKYFRSTNYDLYFTDDWRVNAGLTINYGVRWDYGSPITELYGRLVNLDVTPGFAGETPVLGSQPTGGLTGQKYPASLVHPDKAGFQPRIGVSLRPIFGSSLVIRAGYGVNYNTQVYSAIANQMAQQSPLSKSLSVLNTPANPLTLANGFNATPGITPNTFAVDPNFRIGYAQNWQISAQQDLPAALIVTATYSGIKGTRAVQVFYPNTYPTGALNPCPACPSGYAYMTSNGNSTREAGQLQLRRRMHNGMTASVLYVYSHSIDDAMLGGRGQGAQLIAQDWLNLRGERGPSNFDQRHSVTFQGQYSTGVGVHGGALLRGWKGTAFKGWTITTQITAGSGLPETPVYIQAIQGTGSTQVRPDPTGLSLYTAPQGRFLNPLAFAAPAYGHWGTAGRNSIVGPAQFLMNASMSRTFHESLDLRLDATNALNHVTFTNWNAVASSSQFGLPTAANNMRSVQATLRWRF</sequence>
<keyword evidence="5" id="KW-0732">Signal</keyword>
<feature type="chain" id="PRO_5004162988" evidence="5">
    <location>
        <begin position="25"/>
        <end position="1051"/>
    </location>
</feature>
<proteinExistence type="predicted"/>
<dbReference type="InterPro" id="IPR008969">
    <property type="entry name" value="CarboxyPept-like_regulatory"/>
</dbReference>
<dbReference type="AlphaFoldDB" id="Q024G8"/>
<organism evidence="7">
    <name type="scientific">Solibacter usitatus (strain Ellin6076)</name>
    <dbReference type="NCBI Taxonomy" id="234267"/>
    <lineage>
        <taxon>Bacteria</taxon>
        <taxon>Pseudomonadati</taxon>
        <taxon>Acidobacteriota</taxon>
        <taxon>Terriglobia</taxon>
        <taxon>Bryobacterales</taxon>
        <taxon>Solibacteraceae</taxon>
        <taxon>Candidatus Solibacter</taxon>
    </lineage>
</organism>
<dbReference type="EMBL" id="CP000473">
    <property type="protein sequence ID" value="ABJ83608.1"/>
    <property type="molecule type" value="Genomic_DNA"/>
</dbReference>